<accession>A0A8H7CV99</accession>
<feature type="region of interest" description="Disordered" evidence="1">
    <location>
        <begin position="55"/>
        <end position="143"/>
    </location>
</feature>
<evidence type="ECO:0000313" key="2">
    <source>
        <dbReference type="EMBL" id="KAF7348658.1"/>
    </source>
</evidence>
<name>A0A8H7CV99_9AGAR</name>
<feature type="compositionally biased region" description="Polar residues" evidence="1">
    <location>
        <begin position="104"/>
        <end position="120"/>
    </location>
</feature>
<comment type="caution">
    <text evidence="2">The sequence shown here is derived from an EMBL/GenBank/DDBJ whole genome shotgun (WGS) entry which is preliminary data.</text>
</comment>
<dbReference type="EMBL" id="JACAZI010000011">
    <property type="protein sequence ID" value="KAF7348658.1"/>
    <property type="molecule type" value="Genomic_DNA"/>
</dbReference>
<keyword evidence="3" id="KW-1185">Reference proteome</keyword>
<gene>
    <name evidence="2" type="ORF">MVEN_01384200</name>
</gene>
<evidence type="ECO:0000256" key="1">
    <source>
        <dbReference type="SAM" id="MobiDB-lite"/>
    </source>
</evidence>
<reference evidence="2" key="1">
    <citation type="submission" date="2020-05" db="EMBL/GenBank/DDBJ databases">
        <title>Mycena genomes resolve the evolution of fungal bioluminescence.</title>
        <authorList>
            <person name="Tsai I.J."/>
        </authorList>
    </citation>
    <scope>NUCLEOTIDE SEQUENCE</scope>
    <source>
        <strain evidence="2">CCC161011</strain>
    </source>
</reference>
<dbReference type="AlphaFoldDB" id="A0A8H7CV99"/>
<protein>
    <submittedName>
        <fullName evidence="2">Uncharacterized protein</fullName>
    </submittedName>
</protein>
<proteinExistence type="predicted"/>
<organism evidence="2 3">
    <name type="scientific">Mycena venus</name>
    <dbReference type="NCBI Taxonomy" id="2733690"/>
    <lineage>
        <taxon>Eukaryota</taxon>
        <taxon>Fungi</taxon>
        <taxon>Dikarya</taxon>
        <taxon>Basidiomycota</taxon>
        <taxon>Agaricomycotina</taxon>
        <taxon>Agaricomycetes</taxon>
        <taxon>Agaricomycetidae</taxon>
        <taxon>Agaricales</taxon>
        <taxon>Marasmiineae</taxon>
        <taxon>Mycenaceae</taxon>
        <taxon>Mycena</taxon>
    </lineage>
</organism>
<sequence>MSLENLSKPALEALLAFHADAARRIEEQFGSTEERLADSEDQLKLQLPLADIEASLEDTEEQSGALLSPFNLAASHRRSSAPSSSPSPPSRPVHSALRMPSPPSVSVRTWTRWSADITSPTPAPRHGCKRKHEEKEEEDSNERERVCICIDPGWLRGFTGTPPRRLRLWDKENENIAL</sequence>
<evidence type="ECO:0000313" key="3">
    <source>
        <dbReference type="Proteomes" id="UP000620124"/>
    </source>
</evidence>
<dbReference type="OrthoDB" id="3063392at2759"/>
<dbReference type="Proteomes" id="UP000620124">
    <property type="component" value="Unassembled WGS sequence"/>
</dbReference>